<dbReference type="Bgee" id="ENSG00000082212">
    <property type="expression patterns" value="Expressed in choroid plexus epithelium and 217 other cell types or tissues"/>
</dbReference>
<feature type="non-terminal residue" evidence="2">
    <location>
        <position position="1"/>
    </location>
</feature>
<proteinExistence type="evidence at protein level"/>
<dbReference type="PANTHER" id="PTHR23406">
    <property type="entry name" value="MALIC ENZYME-RELATED"/>
    <property type="match status" value="1"/>
</dbReference>
<reference evidence="2 3" key="1">
    <citation type="journal article" date="2001" name="Nature">
        <title>Initial sequencing and analysis of the human genome.</title>
        <authorList>
            <consortium name="International Human Genome Sequencing Consortium"/>
            <person name="Lander E.S."/>
            <person name="Linton L.M."/>
            <person name="Birren B."/>
            <person name="Nusbaum C."/>
            <person name="Zody M.C."/>
            <person name="Baldwin J."/>
            <person name="Devon K."/>
            <person name="Dewar K."/>
            <person name="Doyle M."/>
            <person name="FitzHugh W."/>
            <person name="Funke R."/>
            <person name="Gage D."/>
            <person name="Harris K."/>
            <person name="Heaford A."/>
            <person name="Howland J."/>
            <person name="Kann L."/>
            <person name="Lehoczky J."/>
            <person name="LeVine R."/>
            <person name="McEwan P."/>
            <person name="McKernan K."/>
            <person name="Meldrim J."/>
            <person name="Mesirov J.P."/>
            <person name="Miranda C."/>
            <person name="Morris W."/>
            <person name="Naylor J."/>
            <person name="Raymond C."/>
            <person name="Rosetti M."/>
            <person name="Santos R."/>
            <person name="Sheridan A."/>
            <person name="Sougnez C."/>
            <person name="Stange-Thomann N."/>
            <person name="Stojanovic N."/>
            <person name="Subramanian A."/>
            <person name="Wyman D."/>
            <person name="Rogers J."/>
            <person name="Sulston J."/>
            <person name="Ainscough R."/>
            <person name="Beck S."/>
            <person name="Bentley D."/>
            <person name="Burton J."/>
            <person name="Clee C."/>
            <person name="Carter N."/>
            <person name="Coulson A."/>
            <person name="Deadman R."/>
            <person name="Deloukas P."/>
            <person name="Dunham A."/>
            <person name="Dunham I."/>
            <person name="Durbin R."/>
            <person name="French L."/>
            <person name="Grafham D."/>
            <person name="Gregory S."/>
            <person name="Hubbard T."/>
            <person name="Humphray S."/>
            <person name="Hunt A."/>
            <person name="Jones M."/>
            <person name="Lloyd C."/>
            <person name="McMurray A."/>
            <person name="Matthews L."/>
            <person name="Mercer S."/>
            <person name="Milne S."/>
            <person name="Mullikin J.C."/>
            <person name="Mungall A."/>
            <person name="Plumb R."/>
            <person name="Ross M."/>
            <person name="Shownkeen R."/>
            <person name="Sims S."/>
            <person name="Waterston R.H."/>
            <person name="Wilson R.K."/>
            <person name="Hillier L.W."/>
            <person name="McPherson J.D."/>
            <person name="Marra M.A."/>
            <person name="Mardis E.R."/>
            <person name="Fulton L.A."/>
            <person name="Chinwalla A.T."/>
            <person name="Pepin K.H."/>
            <person name="Gish W.R."/>
            <person name="Chissoe S.L."/>
            <person name="Wendl M.C."/>
            <person name="Delehaunty K.D."/>
            <person name="Miner T.L."/>
            <person name="Delehaunty A."/>
            <person name="Kramer J.B."/>
            <person name="Cook L.L."/>
            <person name="Fulton R.S."/>
            <person name="Johnson D.L."/>
            <person name="Minx P.J."/>
            <person name="Clifton S.W."/>
            <person name="Hawkins T."/>
            <person name="Branscomb E."/>
            <person name="Predki P."/>
            <person name="Richardson P."/>
            <person name="Wenning S."/>
            <person name="Slezak T."/>
            <person name="Doggett N."/>
            <person name="Cheng J.F."/>
            <person name="Olsen A."/>
            <person name="Lucas S."/>
            <person name="Elkin C."/>
            <person name="Uberbacher E."/>
            <person name="Frazier M."/>
            <person name="Gibbs R.A."/>
            <person name="Muzny D.M."/>
            <person name="Scherer S.E."/>
            <person name="Bouck J.B."/>
            <person name="Sodergren E.J."/>
            <person name="Worley K.C."/>
            <person name="Rives C.M."/>
            <person name="Gorrell J.H."/>
            <person name="Metzker M.L."/>
            <person name="Naylor S.L."/>
            <person name="Kucherlapati R.S."/>
            <person name="Nelson D.L."/>
            <person name="Weinstock G.M."/>
            <person name="Sakaki Y."/>
            <person name="Fujiyama A."/>
            <person name="Hattori M."/>
            <person name="Yada T."/>
            <person name="Toyoda A."/>
            <person name="Itoh T."/>
            <person name="Kawagoe C."/>
            <person name="Watanabe H."/>
            <person name="Totoki Y."/>
            <person name="Taylor T."/>
            <person name="Weissenbach J."/>
            <person name="Heilig R."/>
            <person name="Saurin W."/>
            <person name="Artiguenave F."/>
            <person name="Brottier P."/>
            <person name="Bruls T."/>
            <person name="Pelletier E."/>
            <person name="Robert C."/>
            <person name="Wincker P."/>
            <person name="Smith D.R."/>
            <person name="Doucette-Stamm L."/>
            <person name="Rubenfield M."/>
            <person name="Weinstock K."/>
            <person name="Lee H.M."/>
            <person name="Dubois J."/>
            <person name="Rosenthal A."/>
            <person name="Platzer M."/>
            <person name="Nyakatura G."/>
            <person name="Taudien S."/>
            <person name="Rump A."/>
            <person name="Yang H."/>
            <person name="Yu J."/>
            <person name="Wang J."/>
            <person name="Huang G."/>
            <person name="Gu J."/>
            <person name="Hood L."/>
            <person name="Rowen L."/>
            <person name="Madan A."/>
            <person name="Qin S."/>
            <person name="Davis R.W."/>
            <person name="Federspiel N.A."/>
            <person name="Abola A.P."/>
            <person name="Proctor M.J."/>
            <person name="Myers R.M."/>
            <person name="Schmutz J."/>
            <person name="Dickson M."/>
            <person name="Grimwood J."/>
            <person name="Cox D.R."/>
            <person name="Olson M.V."/>
            <person name="Kaul R."/>
            <person name="Raymond C."/>
            <person name="Shimizu N."/>
            <person name="Kawasaki K."/>
            <person name="Minoshima S."/>
            <person name="Evans G.A."/>
            <person name="Athanasiou M."/>
            <person name="Schultz R."/>
            <person name="Roe B.A."/>
            <person name="Chen F."/>
            <person name="Pan H."/>
            <person name="Ramser J."/>
            <person name="Lehrach H."/>
            <person name="Reinhardt R."/>
            <person name="McCombie W.R."/>
            <person name="de la Bastide M."/>
            <person name="Dedhia N."/>
            <person name="Blocker H."/>
            <person name="Hornischer K."/>
            <person name="Nordsiek G."/>
            <person name="Agarwala R."/>
            <person name="Aravind L."/>
            <person name="Bailey J.A."/>
            <person name="Bateman A."/>
            <person name="Batzoglou S."/>
            <person name="Birney E."/>
            <person name="Bork P."/>
            <person name="Brown D.G."/>
            <person name="Burge C.B."/>
            <person name="Cerutti L."/>
            <person name="Chen H.C."/>
            <person name="Church D."/>
            <person name="Clamp M."/>
            <person name="Copley R.R."/>
            <person name="Doerks T."/>
            <person name="Eddy S.R."/>
            <person name="Eichler E.E."/>
            <person name="Furey T.S."/>
            <person name="Galagan J."/>
            <person name="Gilbert J.G."/>
            <person name="Harmon C."/>
            <person name="Hayashizaki Y."/>
            <person name="Haussler D."/>
            <person name="Hermjakob H."/>
            <person name="Hokamp K."/>
            <person name="Jang W."/>
            <person name="Johnson L.S."/>
            <person name="Jones T.A."/>
            <person name="Kasif S."/>
            <person name="Kaspryzk A."/>
            <person name="Kennedy S."/>
            <person name="Kent W.J."/>
            <person name="Kitts P."/>
            <person name="Koonin E.V."/>
            <person name="Korf I."/>
            <person name="Kulp D."/>
            <person name="Lancet D."/>
            <person name="Lowe T.M."/>
            <person name="McLysaght A."/>
            <person name="Mikkelsen T."/>
            <person name="Moran J.V."/>
            <person name="Mulder N."/>
            <person name="Pollara V.J."/>
            <person name="Ponting C.P."/>
            <person name="Schuler G."/>
            <person name="Schultz J."/>
            <person name="Slater G."/>
            <person name="Smit A.F."/>
            <person name="Stupka E."/>
            <person name="Szustakowski J."/>
            <person name="Thierry-Mieg D."/>
            <person name="Thierry-Mieg J."/>
            <person name="Wagner L."/>
            <person name="Wallis J."/>
            <person name="Wheeler R."/>
            <person name="Williams A."/>
            <person name="Wolf Y.I."/>
            <person name="Wolfe K.H."/>
            <person name="Yang S.P."/>
            <person name="Yeh R.F."/>
            <person name="Collins F."/>
            <person name="Guyer M.S."/>
            <person name="Peterson J."/>
            <person name="Felsenfeld A."/>
            <person name="Wetterstrand K.A."/>
            <person name="Patrinos A."/>
            <person name="Morgan M.J."/>
            <person name="de Jong P."/>
            <person name="Catanese J.J."/>
            <person name="Osoegawa K."/>
            <person name="Shizuya H."/>
            <person name="Choi S."/>
            <person name="Chen Y.J."/>
        </authorList>
    </citation>
    <scope>NUCLEOTIDE SEQUENCE [LARGE SCALE GENOMIC DNA]</scope>
</reference>
<organism evidence="2 3">
    <name type="scientific">Homo sapiens</name>
    <name type="common">Human</name>
    <dbReference type="NCBI Taxonomy" id="9606"/>
    <lineage>
        <taxon>Eukaryota</taxon>
        <taxon>Metazoa</taxon>
        <taxon>Chordata</taxon>
        <taxon>Craniata</taxon>
        <taxon>Vertebrata</taxon>
        <taxon>Euteleostomi</taxon>
        <taxon>Mammalia</taxon>
        <taxon>Eutheria</taxon>
        <taxon>Euarchontoglires</taxon>
        <taxon>Primates</taxon>
        <taxon>Haplorrhini</taxon>
        <taxon>Catarrhini</taxon>
        <taxon>Hominidae</taxon>
        <taxon>Homo</taxon>
    </lineage>
</organism>
<dbReference type="EMBL" id="AC015864">
    <property type="status" value="NOT_ANNOTATED_CDS"/>
    <property type="molecule type" value="Genomic_DNA"/>
</dbReference>
<evidence type="ECO:0007829" key="6">
    <source>
        <dbReference type="PubMed" id="25944712"/>
    </source>
</evidence>
<dbReference type="ChiTaRS" id="ME2">
    <property type="organism name" value="human"/>
</dbReference>
<reference evidence="2 3" key="3">
    <citation type="journal article" date="2005" name="Nature">
        <title>DNA sequence and analysis of human chromosome 18.</title>
        <authorList>
            <person name="Nusbaum C."/>
            <person name="Zody M.C."/>
            <person name="Borowsky M.L."/>
            <person name="Kamal M."/>
            <person name="Kodira C.D."/>
            <person name="Taylor T.D."/>
            <person name="Whittaker C.A."/>
            <person name="Chang J.L."/>
            <person name="Cuomo C.A."/>
            <person name="Dewar K."/>
            <person name="FitzGerald M.G."/>
            <person name="Yang X."/>
            <person name="Abouelleil A."/>
            <person name="Allen N.R."/>
            <person name="Anderson S."/>
            <person name="Bloom T."/>
            <person name="Bugalter B."/>
            <person name="Butler J."/>
            <person name="Cook A."/>
            <person name="DeCaprio D."/>
            <person name="Engels R."/>
            <person name="Garber M."/>
            <person name="Gnirke A."/>
            <person name="Hafez N."/>
            <person name="Hall J.L."/>
            <person name="Norman C.H."/>
            <person name="Itoh T."/>
            <person name="Jaffe D.B."/>
            <person name="Kuroki Y."/>
            <person name="Lehoczky J."/>
            <person name="Lui A."/>
            <person name="Macdonald P."/>
            <person name="Mauceli E."/>
            <person name="Mikkelsen T.S."/>
            <person name="Naylor J.W."/>
            <person name="Nicol R."/>
            <person name="Nguyen C."/>
            <person name="Noguchi H."/>
            <person name="O'Leary S.B."/>
            <person name="O'Neill K."/>
            <person name="Piqani B."/>
            <person name="Smith C.L."/>
            <person name="Talamas J.A."/>
            <person name="Topham K."/>
            <person name="Totoki Y."/>
            <person name="Toyoda A."/>
            <person name="Wain H.M."/>
            <person name="Young S.K."/>
            <person name="Zeng Q."/>
            <person name="Zimmer A.R."/>
            <person name="Fujiyama A."/>
            <person name="Hattori M."/>
            <person name="Birren B.W."/>
            <person name="Sakaki Y."/>
            <person name="Lander E.S."/>
        </authorList>
    </citation>
    <scope>NUCLEOTIDE SEQUENCE [LARGE SCALE GENOMIC DNA]</scope>
</reference>
<reference evidence="2" key="5">
    <citation type="submission" date="2025-08" db="UniProtKB">
        <authorList>
            <consortium name="Ensembl"/>
        </authorList>
    </citation>
    <scope>IDENTIFICATION</scope>
</reference>
<keyword evidence="4 5" id="KW-1267">Proteomics identification</keyword>
<reference evidence="2 3" key="2">
    <citation type="journal article" date="2004" name="Nature">
        <title>Finishing the euchromatic sequence of the human genome.</title>
        <authorList>
            <consortium name="International Human Genome Sequencing Consortium"/>
        </authorList>
    </citation>
    <scope>NUCLEOTIDE SEQUENCE [LARGE SCALE GENOMIC DNA]</scope>
</reference>
<dbReference type="SMR" id="A0A1W2PPY2"/>
<dbReference type="MassIVE" id="A0A1W2PPY2"/>
<sequence length="55" mass="6596">MEKYIYIMGIQERNEKLFYRILQDDIESLMPIVYTPTVGLACSQYGHIFRRPKLL</sequence>
<dbReference type="HGNC" id="HGNC:6984">
    <property type="gene designation" value="ME2"/>
</dbReference>
<protein>
    <submittedName>
        <fullName evidence="2">Malic enzyme 2</fullName>
    </submittedName>
</protein>
<dbReference type="PANTHER" id="PTHR23406:SF27">
    <property type="entry name" value="NAD-DEPENDENT MALIC ENZYME, MITOCHONDRIAL"/>
    <property type="match status" value="1"/>
</dbReference>
<dbReference type="GO" id="GO:0016616">
    <property type="term" value="F:oxidoreductase activity, acting on the CH-OH group of donors, NAD or NADP as acceptor"/>
    <property type="evidence" value="ECO:0007669"/>
    <property type="project" value="InterPro"/>
</dbReference>
<dbReference type="GO" id="GO:0004470">
    <property type="term" value="F:malic enzyme activity"/>
    <property type="evidence" value="ECO:0007669"/>
    <property type="project" value="InterPro"/>
</dbReference>
<dbReference type="Ensembl" id="ENST00000585680.2">
    <property type="protein sequence ID" value="ENSP00000491793.1"/>
    <property type="gene ID" value="ENSG00000082212.13"/>
</dbReference>
<gene>
    <name evidence="2" type="primary">ME2</name>
</gene>
<dbReference type="Ensembl" id="ENST00000585680.2">
    <property type="protein sequence ID" value="ENSP00000491793.1"/>
    <property type="gene ID" value="ENSG00000082212.14"/>
</dbReference>
<dbReference type="VEuPathDB" id="HostDB:ENSG00000082212"/>
<evidence type="ECO:0000313" key="3">
    <source>
        <dbReference type="Proteomes" id="UP000005640"/>
    </source>
</evidence>
<keyword evidence="3" id="KW-1185">Reference proteome</keyword>
<dbReference type="Pfam" id="PF00390">
    <property type="entry name" value="malic"/>
    <property type="match status" value="1"/>
</dbReference>
<evidence type="ECO:0007829" key="5">
    <source>
        <dbReference type="ProteomicsDB" id="A0A1W2PPY2"/>
    </source>
</evidence>
<dbReference type="Gene3D" id="1.20.1370.30">
    <property type="match status" value="1"/>
</dbReference>
<reference evidence="2" key="6">
    <citation type="submission" date="2025-09" db="UniProtKB">
        <authorList>
            <consortium name="Ensembl"/>
        </authorList>
    </citation>
    <scope>IDENTIFICATION</scope>
</reference>
<dbReference type="OrthoDB" id="5365701at2759"/>
<dbReference type="InterPro" id="IPR012301">
    <property type="entry name" value="Malic_N_dom"/>
</dbReference>
<evidence type="ECO:0000313" key="2">
    <source>
        <dbReference type="Ensembl" id="ENSP00000491793.1"/>
    </source>
</evidence>
<dbReference type="ExpressionAtlas" id="A0A1W2PPY2">
    <property type="expression patterns" value="baseline and differential"/>
</dbReference>
<dbReference type="Proteomes" id="UP000005640">
    <property type="component" value="Chromosome 18"/>
</dbReference>
<dbReference type="EMBL" id="AC087687">
    <property type="status" value="NOT_ANNOTATED_CDS"/>
    <property type="molecule type" value="Genomic_DNA"/>
</dbReference>
<feature type="domain" description="Malic enzyme N-terminal" evidence="1">
    <location>
        <begin position="11"/>
        <end position="53"/>
    </location>
</feature>
<evidence type="ECO:0007829" key="4">
    <source>
        <dbReference type="PeptideAtlas" id="A0A1W2PPY2"/>
    </source>
</evidence>
<dbReference type="InterPro" id="IPR046346">
    <property type="entry name" value="Aminoacid_DH-like_N_sf"/>
</dbReference>
<accession>A0A1W2PPY2</accession>
<name>A0A1W2PPY2_HUMAN</name>
<evidence type="ECO:0000259" key="1">
    <source>
        <dbReference type="Pfam" id="PF00390"/>
    </source>
</evidence>
<dbReference type="GeneTree" id="ENSGT00950000183134"/>
<reference evidence="6" key="4">
    <citation type="journal article" date="2015" name="Proteomics">
        <title>N-terminome analysis of the human mitochondrial proteome.</title>
        <authorList>
            <person name="Vaca Jacome A.S."/>
            <person name="Rabilloud T."/>
            <person name="Schaeffer-Reiss C."/>
            <person name="Rompais M."/>
            <person name="Ayoub D."/>
            <person name="Lane L."/>
            <person name="Bairoch A."/>
            <person name="Van Dorsselaer A."/>
            <person name="Carapito C."/>
        </authorList>
    </citation>
    <scope>IDENTIFICATION BY MASS SPECTROMETRY [LARGE SCALE ANALYSIS]</scope>
</reference>
<dbReference type="SUPFAM" id="SSF53223">
    <property type="entry name" value="Aminoacid dehydrogenase-like, N-terminal domain"/>
    <property type="match status" value="1"/>
</dbReference>
<dbReference type="OpenTargets" id="ENSG00000082212"/>
<dbReference type="AlphaFoldDB" id="A0A1W2PPY2"/>